<reference evidence="3 4" key="1">
    <citation type="submission" date="2019-09" db="EMBL/GenBank/DDBJ databases">
        <title>Genomes of Cryomorphaceae.</title>
        <authorList>
            <person name="Bowman J.P."/>
        </authorList>
    </citation>
    <scope>NUCLEOTIDE SEQUENCE [LARGE SCALE GENOMIC DNA]</scope>
    <source>
        <strain evidence="3 4">KCTC 52047</strain>
    </source>
</reference>
<evidence type="ECO:0000313" key="3">
    <source>
        <dbReference type="EMBL" id="KAB1063350.1"/>
    </source>
</evidence>
<protein>
    <recommendedName>
        <fullName evidence="2">DUF5777 domain-containing protein</fullName>
    </recommendedName>
</protein>
<keyword evidence="4" id="KW-1185">Reference proteome</keyword>
<dbReference type="RefSeq" id="WP_151168714.1">
    <property type="nucleotide sequence ID" value="NZ_WACR01000008.1"/>
</dbReference>
<accession>A0A6N6M2I7</accession>
<name>A0A6N6M2I7_9FLAO</name>
<gene>
    <name evidence="3" type="ORF">F3059_09780</name>
</gene>
<dbReference type="OrthoDB" id="1117410at2"/>
<feature type="chain" id="PRO_5026795675" description="DUF5777 domain-containing protein" evidence="1">
    <location>
        <begin position="23"/>
        <end position="302"/>
    </location>
</feature>
<dbReference type="InterPro" id="IPR045916">
    <property type="entry name" value="DUF5777"/>
</dbReference>
<feature type="signal peptide" evidence="1">
    <location>
        <begin position="1"/>
        <end position="22"/>
    </location>
</feature>
<feature type="domain" description="DUF5777" evidence="2">
    <location>
        <begin position="45"/>
        <end position="290"/>
    </location>
</feature>
<dbReference type="AlphaFoldDB" id="A0A6N6M2I7"/>
<comment type="caution">
    <text evidence="3">The sequence shown here is derived from an EMBL/GenBank/DDBJ whole genome shotgun (WGS) entry which is preliminary data.</text>
</comment>
<organism evidence="3 4">
    <name type="scientific">Salibacter halophilus</name>
    <dbReference type="NCBI Taxonomy" id="1803916"/>
    <lineage>
        <taxon>Bacteria</taxon>
        <taxon>Pseudomonadati</taxon>
        <taxon>Bacteroidota</taxon>
        <taxon>Flavobacteriia</taxon>
        <taxon>Flavobacteriales</taxon>
        <taxon>Salibacteraceae</taxon>
        <taxon>Salibacter</taxon>
    </lineage>
</organism>
<evidence type="ECO:0000256" key="1">
    <source>
        <dbReference type="SAM" id="SignalP"/>
    </source>
</evidence>
<sequence>MKNSLKLSLATLLLFSGNLLFSQNDTSMLSMLDPEEETVYVGSTYKSTRIVNSHSLKTTPKGVLDFRIAHRFGFVNTGIYEMFGLDQATIRLGFDYGITDWLMVGVGRSSFDKTYDGFVRAKILRQSTGAKEMPISLQYLATTEVNTLKWENPDRDNLFSSRLAYTHQLIIGRKFSKSLTLQLMPTLVHRNLVENKDLSNDVLALGGGGRVKITNRVAITGEYYYVLPDQIQDTYENSIAIGVDIETGGHVFQLHVTNSTPMVENGFVTQTTGNPFDGDIHFGFNISRVFTLVKPKSFRKSK</sequence>
<proteinExistence type="predicted"/>
<evidence type="ECO:0000259" key="2">
    <source>
        <dbReference type="Pfam" id="PF19089"/>
    </source>
</evidence>
<evidence type="ECO:0000313" key="4">
    <source>
        <dbReference type="Proteomes" id="UP000435357"/>
    </source>
</evidence>
<dbReference type="EMBL" id="WACR01000008">
    <property type="protein sequence ID" value="KAB1063350.1"/>
    <property type="molecule type" value="Genomic_DNA"/>
</dbReference>
<dbReference type="Pfam" id="PF19089">
    <property type="entry name" value="DUF5777"/>
    <property type="match status" value="1"/>
</dbReference>
<dbReference type="Proteomes" id="UP000435357">
    <property type="component" value="Unassembled WGS sequence"/>
</dbReference>
<keyword evidence="1" id="KW-0732">Signal</keyword>